<dbReference type="CDD" id="cd01104">
    <property type="entry name" value="HTH_MlrA-CarA"/>
    <property type="match status" value="1"/>
</dbReference>
<dbReference type="InterPro" id="IPR047057">
    <property type="entry name" value="MerR_fam"/>
</dbReference>
<protein>
    <submittedName>
        <fullName evidence="7">MerR family transcriptional regulator</fullName>
    </submittedName>
</protein>
<evidence type="ECO:0000256" key="4">
    <source>
        <dbReference type="ARBA" id="ARBA00023163"/>
    </source>
</evidence>
<dbReference type="Gene3D" id="3.40.50.280">
    <property type="entry name" value="Cobalamin-binding domain"/>
    <property type="match status" value="1"/>
</dbReference>
<keyword evidence="4" id="KW-0804">Transcription</keyword>
<evidence type="ECO:0000313" key="7">
    <source>
        <dbReference type="EMBL" id="KAA1423577.1"/>
    </source>
</evidence>
<dbReference type="InterPro" id="IPR009061">
    <property type="entry name" value="DNA-bd_dom_put_sf"/>
</dbReference>
<accession>A0A5Q6S061</accession>
<feature type="domain" description="HTH merR-type" evidence="6">
    <location>
        <begin position="37"/>
        <end position="106"/>
    </location>
</feature>
<evidence type="ECO:0000256" key="3">
    <source>
        <dbReference type="ARBA" id="ARBA00023125"/>
    </source>
</evidence>
<keyword evidence="2" id="KW-0805">Transcription regulation</keyword>
<dbReference type="GO" id="GO:0003700">
    <property type="term" value="F:DNA-binding transcription factor activity"/>
    <property type="evidence" value="ECO:0007669"/>
    <property type="project" value="InterPro"/>
</dbReference>
<gene>
    <name evidence="7" type="ORF">FE697_008240</name>
</gene>
<dbReference type="InterPro" id="IPR000551">
    <property type="entry name" value="MerR-type_HTH_dom"/>
</dbReference>
<dbReference type="Pfam" id="PF13411">
    <property type="entry name" value="MerR_1"/>
    <property type="match status" value="1"/>
</dbReference>
<dbReference type="SMART" id="SM00422">
    <property type="entry name" value="HTH_MERR"/>
    <property type="match status" value="1"/>
</dbReference>
<dbReference type="PANTHER" id="PTHR30204">
    <property type="entry name" value="REDOX-CYCLING DRUG-SENSING TRANSCRIPTIONAL ACTIVATOR SOXR"/>
    <property type="match status" value="1"/>
</dbReference>
<dbReference type="PROSITE" id="PS50937">
    <property type="entry name" value="HTH_MERR_2"/>
    <property type="match status" value="1"/>
</dbReference>
<evidence type="ECO:0000256" key="2">
    <source>
        <dbReference type="ARBA" id="ARBA00023015"/>
    </source>
</evidence>
<keyword evidence="3" id="KW-0238">DNA-binding</keyword>
<evidence type="ECO:0000313" key="8">
    <source>
        <dbReference type="Proteomes" id="UP000307768"/>
    </source>
</evidence>
<dbReference type="GO" id="GO:0003677">
    <property type="term" value="F:DNA binding"/>
    <property type="evidence" value="ECO:0007669"/>
    <property type="project" value="UniProtKB-KW"/>
</dbReference>
<proteinExistence type="predicted"/>
<reference evidence="7 8" key="1">
    <citation type="submission" date="2019-09" db="EMBL/GenBank/DDBJ databases">
        <title>Mumia zhuanghuii sp. nov. isolated from the intestinal contents of plateau pika (Ochotona curzoniae) in the Qinghai-Tibet plateau of China.</title>
        <authorList>
            <person name="Tian Z."/>
        </authorList>
    </citation>
    <scope>NUCLEOTIDE SEQUENCE [LARGE SCALE GENOMIC DNA]</scope>
    <source>
        <strain evidence="8">350</strain>
    </source>
</reference>
<evidence type="ECO:0000256" key="1">
    <source>
        <dbReference type="ARBA" id="ARBA00022491"/>
    </source>
</evidence>
<dbReference type="PANTHER" id="PTHR30204:SF69">
    <property type="entry name" value="MERR-FAMILY TRANSCRIPTIONAL REGULATOR"/>
    <property type="match status" value="1"/>
</dbReference>
<name>A0A5Q6S061_9ACTN</name>
<dbReference type="EMBL" id="VDFQ02000002">
    <property type="protein sequence ID" value="KAA1423577.1"/>
    <property type="molecule type" value="Genomic_DNA"/>
</dbReference>
<evidence type="ECO:0000259" key="6">
    <source>
        <dbReference type="PROSITE" id="PS50937"/>
    </source>
</evidence>
<dbReference type="AlphaFoldDB" id="A0A5Q6S061"/>
<comment type="caution">
    <text evidence="7">The sequence shown here is derived from an EMBL/GenBank/DDBJ whole genome shotgun (WGS) entry which is preliminary data.</text>
</comment>
<evidence type="ECO:0000256" key="5">
    <source>
        <dbReference type="SAM" id="MobiDB-lite"/>
    </source>
</evidence>
<organism evidence="7 8">
    <name type="scientific">Mumia zhuanghuii</name>
    <dbReference type="NCBI Taxonomy" id="2585211"/>
    <lineage>
        <taxon>Bacteria</taxon>
        <taxon>Bacillati</taxon>
        <taxon>Actinomycetota</taxon>
        <taxon>Actinomycetes</taxon>
        <taxon>Propionibacteriales</taxon>
        <taxon>Nocardioidaceae</taxon>
        <taxon>Mumia</taxon>
    </lineage>
</organism>
<sequence>MGEGRESASVMHVEPTGLGSLSGRGLETSMDEESELLWGVGAVAERVGVATPTLRTWERRYGIGPSRRTDGGHRRYNETDIRRVQLMNRIVSSGVPAQSAARVALSLDSGGLVAALASDEPLYGAPGQVIATPAETVGRIIDTGATLDVVGLTTLLAETIRDWGVLGAWVNVLAPALQDAAFAVADHKLGEEAERVIRERLEVELRSVARSYAPRYLGGRPLVLASVDAEAESLAVLALEAALAGRGVAVLSLGFEVPASALLGLLDRVTPAAVYLWASHVPTAALVDAVDASAGDTPVLVGGPGWVGLDTGLLQVELVAAPDLLAVADRLLGLMQETPVARR</sequence>
<dbReference type="Proteomes" id="UP000307768">
    <property type="component" value="Unassembled WGS sequence"/>
</dbReference>
<keyword evidence="1" id="KW-0678">Repressor</keyword>
<feature type="region of interest" description="Disordered" evidence="5">
    <location>
        <begin position="1"/>
        <end position="26"/>
    </location>
</feature>
<dbReference type="OrthoDB" id="9800334at2"/>
<dbReference type="Gene3D" id="1.10.1660.10">
    <property type="match status" value="1"/>
</dbReference>
<dbReference type="SUPFAM" id="SSF46955">
    <property type="entry name" value="Putative DNA-binding domain"/>
    <property type="match status" value="1"/>
</dbReference>